<feature type="transmembrane region" description="Helical" evidence="6">
    <location>
        <begin position="27"/>
        <end position="52"/>
    </location>
</feature>
<evidence type="ECO:0000256" key="2">
    <source>
        <dbReference type="ARBA" id="ARBA00022475"/>
    </source>
</evidence>
<evidence type="ECO:0000256" key="3">
    <source>
        <dbReference type="ARBA" id="ARBA00022692"/>
    </source>
</evidence>
<dbReference type="RefSeq" id="WP_229790246.1">
    <property type="nucleotide sequence ID" value="NZ_JACHFL010000022.1"/>
</dbReference>
<dbReference type="InterPro" id="IPR050469">
    <property type="entry name" value="Diguanylate_Cyclase"/>
</dbReference>
<keyword evidence="2" id="KW-1003">Cell membrane</keyword>
<dbReference type="InterPro" id="IPR000160">
    <property type="entry name" value="GGDEF_dom"/>
</dbReference>
<keyword evidence="5 6" id="KW-0472">Membrane</keyword>
<comment type="subcellular location">
    <subcellularLocation>
        <location evidence="1">Cell membrane</location>
        <topology evidence="1">Multi-pass membrane protein</topology>
    </subcellularLocation>
</comment>
<dbReference type="GO" id="GO:0043709">
    <property type="term" value="P:cell adhesion involved in single-species biofilm formation"/>
    <property type="evidence" value="ECO:0007669"/>
    <property type="project" value="TreeGrafter"/>
</dbReference>
<dbReference type="PANTHER" id="PTHR45138">
    <property type="entry name" value="REGULATORY COMPONENTS OF SENSORY TRANSDUCTION SYSTEM"/>
    <property type="match status" value="1"/>
</dbReference>
<dbReference type="InterPro" id="IPR029787">
    <property type="entry name" value="Nucleotide_cyclase"/>
</dbReference>
<keyword evidence="8" id="KW-0808">Transferase</keyword>
<keyword evidence="4 6" id="KW-1133">Transmembrane helix</keyword>
<keyword evidence="3 6" id="KW-0812">Transmembrane</keyword>
<dbReference type="GO" id="GO:0052621">
    <property type="term" value="F:diguanylate cyclase activity"/>
    <property type="evidence" value="ECO:0007669"/>
    <property type="project" value="UniProtKB-EC"/>
</dbReference>
<dbReference type="GO" id="GO:0000155">
    <property type="term" value="F:phosphorelay sensor kinase activity"/>
    <property type="evidence" value="ECO:0007669"/>
    <property type="project" value="InterPro"/>
</dbReference>
<keyword evidence="9" id="KW-1185">Reference proteome</keyword>
<evidence type="ECO:0000256" key="1">
    <source>
        <dbReference type="ARBA" id="ARBA00004651"/>
    </source>
</evidence>
<dbReference type="Pfam" id="PF07694">
    <property type="entry name" value="5TM-5TMR_LYT"/>
    <property type="match status" value="1"/>
</dbReference>
<feature type="transmembrane region" description="Helical" evidence="6">
    <location>
        <begin position="64"/>
        <end position="82"/>
    </location>
</feature>
<dbReference type="CDD" id="cd01949">
    <property type="entry name" value="GGDEF"/>
    <property type="match status" value="1"/>
</dbReference>
<evidence type="ECO:0000256" key="4">
    <source>
        <dbReference type="ARBA" id="ARBA00022989"/>
    </source>
</evidence>
<protein>
    <submittedName>
        <fullName evidence="8">Diguanylate cyclase</fullName>
        <ecNumber evidence="8">2.7.7.65</ecNumber>
    </submittedName>
</protein>
<dbReference type="NCBIfam" id="TIGR00254">
    <property type="entry name" value="GGDEF"/>
    <property type="match status" value="1"/>
</dbReference>
<evidence type="ECO:0000256" key="5">
    <source>
        <dbReference type="ARBA" id="ARBA00023136"/>
    </source>
</evidence>
<dbReference type="Pfam" id="PF00990">
    <property type="entry name" value="GGDEF"/>
    <property type="match status" value="1"/>
</dbReference>
<dbReference type="InterPro" id="IPR011620">
    <property type="entry name" value="Sig_transdc_His_kinase_LytS_TM"/>
</dbReference>
<dbReference type="AlphaFoldDB" id="A0A7W8JZE2"/>
<comment type="caution">
    <text evidence="8">The sequence shown here is derived from an EMBL/GenBank/DDBJ whole genome shotgun (WGS) entry which is preliminary data.</text>
</comment>
<dbReference type="EC" id="2.7.7.65" evidence="8"/>
<dbReference type="PANTHER" id="PTHR45138:SF9">
    <property type="entry name" value="DIGUANYLATE CYCLASE DGCM-RELATED"/>
    <property type="match status" value="1"/>
</dbReference>
<dbReference type="Proteomes" id="UP000552709">
    <property type="component" value="Unassembled WGS sequence"/>
</dbReference>
<dbReference type="EMBL" id="JACHFL010000022">
    <property type="protein sequence ID" value="MBB5365800.1"/>
    <property type="molecule type" value="Genomic_DNA"/>
</dbReference>
<dbReference type="Gene3D" id="3.30.70.270">
    <property type="match status" value="1"/>
</dbReference>
<evidence type="ECO:0000313" key="8">
    <source>
        <dbReference type="EMBL" id="MBB5365800.1"/>
    </source>
</evidence>
<proteinExistence type="predicted"/>
<gene>
    <name evidence="8" type="ORF">HNQ08_004926</name>
</gene>
<feature type="domain" description="GGDEF" evidence="7">
    <location>
        <begin position="210"/>
        <end position="341"/>
    </location>
</feature>
<dbReference type="GO" id="GO:0071555">
    <property type="term" value="P:cell wall organization"/>
    <property type="evidence" value="ECO:0007669"/>
    <property type="project" value="InterPro"/>
</dbReference>
<evidence type="ECO:0000259" key="7">
    <source>
        <dbReference type="PROSITE" id="PS50887"/>
    </source>
</evidence>
<dbReference type="GO" id="GO:1902201">
    <property type="term" value="P:negative regulation of bacterial-type flagellum-dependent cell motility"/>
    <property type="evidence" value="ECO:0007669"/>
    <property type="project" value="TreeGrafter"/>
</dbReference>
<dbReference type="PROSITE" id="PS50887">
    <property type="entry name" value="GGDEF"/>
    <property type="match status" value="1"/>
</dbReference>
<evidence type="ECO:0000256" key="6">
    <source>
        <dbReference type="SAM" id="Phobius"/>
    </source>
</evidence>
<organism evidence="8 9">
    <name type="scientific">Deinococcus humi</name>
    <dbReference type="NCBI Taxonomy" id="662880"/>
    <lineage>
        <taxon>Bacteria</taxon>
        <taxon>Thermotogati</taxon>
        <taxon>Deinococcota</taxon>
        <taxon>Deinococci</taxon>
        <taxon>Deinococcales</taxon>
        <taxon>Deinococcaceae</taxon>
        <taxon>Deinococcus</taxon>
    </lineage>
</organism>
<dbReference type="InterPro" id="IPR043128">
    <property type="entry name" value="Rev_trsase/Diguanyl_cyclase"/>
</dbReference>
<dbReference type="GO" id="GO:0005886">
    <property type="term" value="C:plasma membrane"/>
    <property type="evidence" value="ECO:0007669"/>
    <property type="project" value="UniProtKB-SubCell"/>
</dbReference>
<reference evidence="8 9" key="1">
    <citation type="submission" date="2020-08" db="EMBL/GenBank/DDBJ databases">
        <title>Genomic Encyclopedia of Type Strains, Phase IV (KMG-IV): sequencing the most valuable type-strain genomes for metagenomic binning, comparative biology and taxonomic classification.</title>
        <authorList>
            <person name="Goeker M."/>
        </authorList>
    </citation>
    <scope>NUCLEOTIDE SEQUENCE [LARGE SCALE GENOMIC DNA]</scope>
    <source>
        <strain evidence="8 9">DSM 27939</strain>
    </source>
</reference>
<evidence type="ECO:0000313" key="9">
    <source>
        <dbReference type="Proteomes" id="UP000552709"/>
    </source>
</evidence>
<name>A0A7W8JZE2_9DEIO</name>
<keyword evidence="8" id="KW-0548">Nucleotidyltransferase</keyword>
<feature type="transmembrane region" description="Helical" evidence="6">
    <location>
        <begin position="148"/>
        <end position="169"/>
    </location>
</feature>
<dbReference type="SMART" id="SM00267">
    <property type="entry name" value="GGDEF"/>
    <property type="match status" value="1"/>
</dbReference>
<accession>A0A7W8JZE2</accession>
<dbReference type="SUPFAM" id="SSF55073">
    <property type="entry name" value="Nucleotide cyclase"/>
    <property type="match status" value="1"/>
</dbReference>
<sequence>MTGVFLLSLTSTLRANRNALFRLLVRYLGAVSVAFLLLLNTVQVAPGLLLDLRAVIVALAAQRHGFLAGLLVAIPVALYRLLLAGAGAGPSVLGLLLITALFSWRTGLFRTKPNVELLPWWRPLVLFGLTSLTTFLGFTLAGKSLLEALPVYLAMTCLSVLGLLTAQAVDQTRLRALARTEHLEQLVYLDPLTGAFNRRRFDDDLGHPEPPAFLLLLDLDHFKRVNDTYGHEAGDQVLAATVQVLQETVRLTDSVYRLGGEEFAVLLSPCAPDAAFRMSERVRHAVARDVAPRAGLSGEQVTVSGGLIPVAGLKRDILRAADDLLYSAKRAGRNCILVPQP</sequence>
<dbReference type="FunFam" id="3.30.70.270:FF:000001">
    <property type="entry name" value="Diguanylate cyclase domain protein"/>
    <property type="match status" value="1"/>
</dbReference>
<feature type="transmembrane region" description="Helical" evidence="6">
    <location>
        <begin position="88"/>
        <end position="108"/>
    </location>
</feature>
<feature type="transmembrane region" description="Helical" evidence="6">
    <location>
        <begin position="120"/>
        <end position="142"/>
    </location>
</feature>